<dbReference type="InterPro" id="IPR000210">
    <property type="entry name" value="BTB/POZ_dom"/>
</dbReference>
<evidence type="ECO:0000313" key="3">
    <source>
        <dbReference type="EMBL" id="KAK8029591.1"/>
    </source>
</evidence>
<dbReference type="Gene3D" id="3.30.710.10">
    <property type="entry name" value="Potassium Channel Kv1.1, Chain A"/>
    <property type="match status" value="1"/>
</dbReference>
<evidence type="ECO:0000259" key="2">
    <source>
        <dbReference type="PROSITE" id="PS50097"/>
    </source>
</evidence>
<feature type="region of interest" description="Disordered" evidence="1">
    <location>
        <begin position="209"/>
        <end position="247"/>
    </location>
</feature>
<dbReference type="InterPro" id="IPR011333">
    <property type="entry name" value="SKP1/BTB/POZ_sf"/>
</dbReference>
<dbReference type="PANTHER" id="PTHR47843:SF5">
    <property type="entry name" value="BTB_POZ DOMAIN PROTEIN"/>
    <property type="match status" value="1"/>
</dbReference>
<dbReference type="PROSITE" id="PS50097">
    <property type="entry name" value="BTB"/>
    <property type="match status" value="1"/>
</dbReference>
<dbReference type="CDD" id="cd18186">
    <property type="entry name" value="BTB_POZ_ZBTB_KLHL-like"/>
    <property type="match status" value="1"/>
</dbReference>
<keyword evidence="4" id="KW-1185">Reference proteome</keyword>
<dbReference type="Pfam" id="PF00651">
    <property type="entry name" value="BTB"/>
    <property type="match status" value="1"/>
</dbReference>
<evidence type="ECO:0000313" key="4">
    <source>
        <dbReference type="Proteomes" id="UP001444661"/>
    </source>
</evidence>
<name>A0ABR1SCK3_9PEZI</name>
<feature type="compositionally biased region" description="Basic residues" evidence="1">
    <location>
        <begin position="226"/>
        <end position="247"/>
    </location>
</feature>
<feature type="domain" description="BTB" evidence="2">
    <location>
        <begin position="24"/>
        <end position="91"/>
    </location>
</feature>
<comment type="caution">
    <text evidence="3">The sequence shown here is derived from an EMBL/GenBank/DDBJ whole genome shotgun (WGS) entry which is preliminary data.</text>
</comment>
<protein>
    <recommendedName>
        <fullName evidence="2">BTB domain-containing protein</fullName>
    </recommendedName>
</protein>
<accession>A0ABR1SCK3</accession>
<sequence length="247" mass="28756">MPSSHNSGIGTKGDKLLWQTRIYADMKIICDGKYWLVHRNILASRCDWFNARISGLCKKGEYYELKLEGYHHRLVRSFLYFIYNGVIDHEHLKDTSKPDNVVLAKLHRMASDFDLWKLKDALVAMCTHYLDGQIEYYAQSPKENLQVTGILAGVKYAYSRAEHQQADLRAVYVNFFARCHRNVINNPHFYEQIRAIPDFSADLLKVTGKTGWGGESDGEESESDRRARRHTRKKHGKKHKHRSQSRK</sequence>
<gene>
    <name evidence="3" type="ORF">PG993_010882</name>
</gene>
<dbReference type="Proteomes" id="UP001444661">
    <property type="component" value="Unassembled WGS sequence"/>
</dbReference>
<reference evidence="3 4" key="1">
    <citation type="submission" date="2023-01" db="EMBL/GenBank/DDBJ databases">
        <title>Analysis of 21 Apiospora genomes using comparative genomics revels a genus with tremendous synthesis potential of carbohydrate active enzymes and secondary metabolites.</title>
        <authorList>
            <person name="Sorensen T."/>
        </authorList>
    </citation>
    <scope>NUCLEOTIDE SEQUENCE [LARGE SCALE GENOMIC DNA]</scope>
    <source>
        <strain evidence="3 4">CBS 33761</strain>
    </source>
</reference>
<dbReference type="SUPFAM" id="SSF54695">
    <property type="entry name" value="POZ domain"/>
    <property type="match status" value="1"/>
</dbReference>
<proteinExistence type="predicted"/>
<dbReference type="EMBL" id="JAQQWK010000010">
    <property type="protein sequence ID" value="KAK8029591.1"/>
    <property type="molecule type" value="Genomic_DNA"/>
</dbReference>
<organism evidence="3 4">
    <name type="scientific">Apiospora rasikravindrae</name>
    <dbReference type="NCBI Taxonomy" id="990691"/>
    <lineage>
        <taxon>Eukaryota</taxon>
        <taxon>Fungi</taxon>
        <taxon>Dikarya</taxon>
        <taxon>Ascomycota</taxon>
        <taxon>Pezizomycotina</taxon>
        <taxon>Sordariomycetes</taxon>
        <taxon>Xylariomycetidae</taxon>
        <taxon>Amphisphaeriales</taxon>
        <taxon>Apiosporaceae</taxon>
        <taxon>Apiospora</taxon>
    </lineage>
</organism>
<dbReference type="PANTHER" id="PTHR47843">
    <property type="entry name" value="BTB DOMAIN-CONTAINING PROTEIN-RELATED"/>
    <property type="match status" value="1"/>
</dbReference>
<evidence type="ECO:0000256" key="1">
    <source>
        <dbReference type="SAM" id="MobiDB-lite"/>
    </source>
</evidence>
<dbReference type="SMART" id="SM00225">
    <property type="entry name" value="BTB"/>
    <property type="match status" value="1"/>
</dbReference>